<dbReference type="RefSeq" id="XP_045957756.1">
    <property type="nucleotide sequence ID" value="XM_046100269.1"/>
</dbReference>
<keyword evidence="2" id="KW-1185">Reference proteome</keyword>
<dbReference type="GeneID" id="70129161"/>
<dbReference type="AlphaFoldDB" id="A0A9P8ZXZ0"/>
<dbReference type="Proteomes" id="UP000758603">
    <property type="component" value="Unassembled WGS sequence"/>
</dbReference>
<evidence type="ECO:0000313" key="2">
    <source>
        <dbReference type="Proteomes" id="UP000758603"/>
    </source>
</evidence>
<reference evidence="1" key="1">
    <citation type="journal article" date="2021" name="Nat. Commun.">
        <title>Genetic determinants of endophytism in the Arabidopsis root mycobiome.</title>
        <authorList>
            <person name="Mesny F."/>
            <person name="Miyauchi S."/>
            <person name="Thiergart T."/>
            <person name="Pickel B."/>
            <person name="Atanasova L."/>
            <person name="Karlsson M."/>
            <person name="Huettel B."/>
            <person name="Barry K.W."/>
            <person name="Haridas S."/>
            <person name="Chen C."/>
            <person name="Bauer D."/>
            <person name="Andreopoulos W."/>
            <person name="Pangilinan J."/>
            <person name="LaButti K."/>
            <person name="Riley R."/>
            <person name="Lipzen A."/>
            <person name="Clum A."/>
            <person name="Drula E."/>
            <person name="Henrissat B."/>
            <person name="Kohler A."/>
            <person name="Grigoriev I.V."/>
            <person name="Martin F.M."/>
            <person name="Hacquard S."/>
        </authorList>
    </citation>
    <scope>NUCLEOTIDE SEQUENCE</scope>
    <source>
        <strain evidence="1">MPI-SDFR-AT-0073</strain>
    </source>
</reference>
<gene>
    <name evidence="1" type="ORF">BKA67DRAFT_537153</name>
</gene>
<dbReference type="EMBL" id="JAGPXC010000005">
    <property type="protein sequence ID" value="KAH6653479.1"/>
    <property type="molecule type" value="Genomic_DNA"/>
</dbReference>
<protein>
    <submittedName>
        <fullName evidence="1">Uncharacterized protein</fullName>
    </submittedName>
</protein>
<comment type="caution">
    <text evidence="1">The sequence shown here is derived from an EMBL/GenBank/DDBJ whole genome shotgun (WGS) entry which is preliminary data.</text>
</comment>
<sequence>MTVNIDKSQLEKWGLRATIDPTDGQFTGKLYCEKMDFYFNVPEELLNADVIHILQSDPEKAVPVDSARASSDALTPCKDIQPIDRMNWITSFSCVVDLLQDKKTNETAMRPYIHDVVSRLPNLWFTRDGDKDVLEECLTTLLLQQSPSTDSDINNDKSVANLDFKDSKENLYWVVDRAARHIRSNRIDRAKKFQSIWSLLGAQLPKWRVQGGEPRSM</sequence>
<evidence type="ECO:0000313" key="1">
    <source>
        <dbReference type="EMBL" id="KAH6653479.1"/>
    </source>
</evidence>
<accession>A0A9P8ZXZ0</accession>
<organism evidence="1 2">
    <name type="scientific">Truncatella angustata</name>
    <dbReference type="NCBI Taxonomy" id="152316"/>
    <lineage>
        <taxon>Eukaryota</taxon>
        <taxon>Fungi</taxon>
        <taxon>Dikarya</taxon>
        <taxon>Ascomycota</taxon>
        <taxon>Pezizomycotina</taxon>
        <taxon>Sordariomycetes</taxon>
        <taxon>Xylariomycetidae</taxon>
        <taxon>Amphisphaeriales</taxon>
        <taxon>Sporocadaceae</taxon>
        <taxon>Truncatella</taxon>
    </lineage>
</organism>
<name>A0A9P8ZXZ0_9PEZI</name>
<proteinExistence type="predicted"/>